<dbReference type="PANTHER" id="PTHR13318">
    <property type="entry name" value="PARTNER OF PAIRED, ISOFORM B-RELATED"/>
    <property type="match status" value="1"/>
</dbReference>
<feature type="transmembrane region" description="Helical" evidence="1">
    <location>
        <begin position="21"/>
        <end position="40"/>
    </location>
</feature>
<keyword evidence="1" id="KW-0812">Transmembrane</keyword>
<evidence type="ECO:0000256" key="1">
    <source>
        <dbReference type="SAM" id="Phobius"/>
    </source>
</evidence>
<dbReference type="PROSITE" id="PS51450">
    <property type="entry name" value="LRR"/>
    <property type="match status" value="1"/>
</dbReference>
<comment type="caution">
    <text evidence="2">The sequence shown here is derived from an EMBL/GenBank/DDBJ whole genome shotgun (WGS) entry which is preliminary data.</text>
</comment>
<reference evidence="2 3" key="1">
    <citation type="submission" date="2019-02" db="EMBL/GenBank/DDBJ databases">
        <title>Deep-cultivation of Planctomycetes and their phenomic and genomic characterization uncovers novel biology.</title>
        <authorList>
            <person name="Wiegand S."/>
            <person name="Jogler M."/>
            <person name="Boedeker C."/>
            <person name="Pinto D."/>
            <person name="Vollmers J."/>
            <person name="Rivas-Marin E."/>
            <person name="Kohn T."/>
            <person name="Peeters S.H."/>
            <person name="Heuer A."/>
            <person name="Rast P."/>
            <person name="Oberbeckmann S."/>
            <person name="Bunk B."/>
            <person name="Jeske O."/>
            <person name="Meyerdierks A."/>
            <person name="Storesund J.E."/>
            <person name="Kallscheuer N."/>
            <person name="Luecker S."/>
            <person name="Lage O.M."/>
            <person name="Pohl T."/>
            <person name="Merkel B.J."/>
            <person name="Hornburger P."/>
            <person name="Mueller R.-W."/>
            <person name="Bruemmer F."/>
            <person name="Labrenz M."/>
            <person name="Spormann A.M."/>
            <person name="Op Den Camp H."/>
            <person name="Overmann J."/>
            <person name="Amann R."/>
            <person name="Jetten M.S.M."/>
            <person name="Mascher T."/>
            <person name="Medema M.H."/>
            <person name="Devos D.P."/>
            <person name="Kaster A.-K."/>
            <person name="Ovreas L."/>
            <person name="Rohde M."/>
            <person name="Galperin M.Y."/>
            <person name="Jogler C."/>
        </authorList>
    </citation>
    <scope>NUCLEOTIDE SEQUENCE [LARGE SCALE GENOMIC DNA]</scope>
    <source>
        <strain evidence="2 3">KOR34</strain>
    </source>
</reference>
<protein>
    <submittedName>
        <fullName evidence="2">Leucine Rich repeats (2 copies)</fullName>
    </submittedName>
</protein>
<dbReference type="GO" id="GO:0019005">
    <property type="term" value="C:SCF ubiquitin ligase complex"/>
    <property type="evidence" value="ECO:0007669"/>
    <property type="project" value="TreeGrafter"/>
</dbReference>
<dbReference type="PANTHER" id="PTHR13318:SF190">
    <property type="entry name" value="PARTNER OF PAIRED, ISOFORM B"/>
    <property type="match status" value="1"/>
</dbReference>
<keyword evidence="3" id="KW-1185">Reference proteome</keyword>
<dbReference type="OrthoDB" id="232968at2"/>
<accession>A0A5C5UZT5</accession>
<keyword evidence="1" id="KW-1133">Transmembrane helix</keyword>
<keyword evidence="1" id="KW-0472">Membrane</keyword>
<dbReference type="Gene3D" id="3.80.10.10">
    <property type="entry name" value="Ribonuclease Inhibitor"/>
    <property type="match status" value="1"/>
</dbReference>
<evidence type="ECO:0000313" key="3">
    <source>
        <dbReference type="Proteomes" id="UP000316714"/>
    </source>
</evidence>
<gene>
    <name evidence="2" type="ORF">KOR34_43760</name>
</gene>
<name>A0A5C5UZT5_9BACT</name>
<organism evidence="2 3">
    <name type="scientific">Posidoniimonas corsicana</name>
    <dbReference type="NCBI Taxonomy" id="1938618"/>
    <lineage>
        <taxon>Bacteria</taxon>
        <taxon>Pseudomonadati</taxon>
        <taxon>Planctomycetota</taxon>
        <taxon>Planctomycetia</taxon>
        <taxon>Pirellulales</taxon>
        <taxon>Lacipirellulaceae</taxon>
        <taxon>Posidoniimonas</taxon>
    </lineage>
</organism>
<dbReference type="Pfam" id="PF13516">
    <property type="entry name" value="LRR_6"/>
    <property type="match status" value="1"/>
</dbReference>
<dbReference type="SUPFAM" id="SSF52047">
    <property type="entry name" value="RNI-like"/>
    <property type="match status" value="1"/>
</dbReference>
<dbReference type="GO" id="GO:0031146">
    <property type="term" value="P:SCF-dependent proteasomal ubiquitin-dependent protein catabolic process"/>
    <property type="evidence" value="ECO:0007669"/>
    <property type="project" value="TreeGrafter"/>
</dbReference>
<proteinExistence type="predicted"/>
<sequence length="237" mass="25514">MDGPTRLAGKESKRSWMRFSLRSLLAATTLVAVWMAFGVIRLRQEQAALPAIQWAGGQVAYRGTWLYPFRRIYCVSFVGRSLTDDAMRSVTPHLKNLPGLTHLQLMQTSVTDEGLKHAATLSRLRTLDLVDNRITDDGLQPLLRLSALSKLDLSATLVSDAGLSHLEGIKRLSSVSLPGAVAAGLPPLDPDLIEAREAMLAAVAVPGVVSDQGIVSLQAACPNCKITQTTVVFSGDL</sequence>
<evidence type="ECO:0000313" key="2">
    <source>
        <dbReference type="EMBL" id="TWT31002.1"/>
    </source>
</evidence>
<dbReference type="EMBL" id="SIHJ01000004">
    <property type="protein sequence ID" value="TWT31002.1"/>
    <property type="molecule type" value="Genomic_DNA"/>
</dbReference>
<dbReference type="Proteomes" id="UP000316714">
    <property type="component" value="Unassembled WGS sequence"/>
</dbReference>
<dbReference type="AlphaFoldDB" id="A0A5C5UZT5"/>
<dbReference type="InterPro" id="IPR032675">
    <property type="entry name" value="LRR_dom_sf"/>
</dbReference>
<dbReference type="InterPro" id="IPR001611">
    <property type="entry name" value="Leu-rich_rpt"/>
</dbReference>